<evidence type="ECO:0000313" key="1">
    <source>
        <dbReference type="EMBL" id="KAH3699260.1"/>
    </source>
</evidence>
<dbReference type="Proteomes" id="UP000828390">
    <property type="component" value="Unassembled WGS sequence"/>
</dbReference>
<organism evidence="1 2">
    <name type="scientific">Dreissena polymorpha</name>
    <name type="common">Zebra mussel</name>
    <name type="synonym">Mytilus polymorpha</name>
    <dbReference type="NCBI Taxonomy" id="45954"/>
    <lineage>
        <taxon>Eukaryota</taxon>
        <taxon>Metazoa</taxon>
        <taxon>Spiralia</taxon>
        <taxon>Lophotrochozoa</taxon>
        <taxon>Mollusca</taxon>
        <taxon>Bivalvia</taxon>
        <taxon>Autobranchia</taxon>
        <taxon>Heteroconchia</taxon>
        <taxon>Euheterodonta</taxon>
        <taxon>Imparidentia</taxon>
        <taxon>Neoheterodontei</taxon>
        <taxon>Myida</taxon>
        <taxon>Dreissenoidea</taxon>
        <taxon>Dreissenidae</taxon>
        <taxon>Dreissena</taxon>
    </lineage>
</organism>
<dbReference type="EMBL" id="JAIWYP010000015">
    <property type="protein sequence ID" value="KAH3699260.1"/>
    <property type="molecule type" value="Genomic_DNA"/>
</dbReference>
<reference evidence="1" key="2">
    <citation type="submission" date="2020-11" db="EMBL/GenBank/DDBJ databases">
        <authorList>
            <person name="McCartney M.A."/>
            <person name="Auch B."/>
            <person name="Kono T."/>
            <person name="Mallez S."/>
            <person name="Becker A."/>
            <person name="Gohl D.M."/>
            <person name="Silverstein K.A.T."/>
            <person name="Koren S."/>
            <person name="Bechman K.B."/>
            <person name="Herman A."/>
            <person name="Abrahante J.E."/>
            <person name="Garbe J."/>
        </authorList>
    </citation>
    <scope>NUCLEOTIDE SEQUENCE</scope>
    <source>
        <strain evidence="1">Duluth1</strain>
        <tissue evidence="1">Whole animal</tissue>
    </source>
</reference>
<accession>A0A9D3YHZ9</accession>
<keyword evidence="2" id="KW-1185">Reference proteome</keyword>
<reference evidence="1" key="1">
    <citation type="journal article" date="2019" name="bioRxiv">
        <title>The Genome of the Zebra Mussel, Dreissena polymorpha: A Resource for Invasive Species Research.</title>
        <authorList>
            <person name="McCartney M.A."/>
            <person name="Auch B."/>
            <person name="Kono T."/>
            <person name="Mallez S."/>
            <person name="Zhang Y."/>
            <person name="Obille A."/>
            <person name="Becker A."/>
            <person name="Abrahante J.E."/>
            <person name="Garbe J."/>
            <person name="Badalamenti J.P."/>
            <person name="Herman A."/>
            <person name="Mangelson H."/>
            <person name="Liachko I."/>
            <person name="Sullivan S."/>
            <person name="Sone E.D."/>
            <person name="Koren S."/>
            <person name="Silverstein K.A.T."/>
            <person name="Beckman K.B."/>
            <person name="Gohl D.M."/>
        </authorList>
    </citation>
    <scope>NUCLEOTIDE SEQUENCE</scope>
    <source>
        <strain evidence="1">Duluth1</strain>
        <tissue evidence="1">Whole animal</tissue>
    </source>
</reference>
<gene>
    <name evidence="1" type="ORF">DPMN_074216</name>
</gene>
<proteinExistence type="predicted"/>
<sequence length="68" mass="8075">MTNVYTPDRQLDPYILVRRYVAPELVCLDRCFDVLTFLSLKDAKSIRHKNYTCARRYNTEDGNCRPFV</sequence>
<name>A0A9D3YHZ9_DREPO</name>
<comment type="caution">
    <text evidence="1">The sequence shown here is derived from an EMBL/GenBank/DDBJ whole genome shotgun (WGS) entry which is preliminary data.</text>
</comment>
<dbReference type="AlphaFoldDB" id="A0A9D3YHZ9"/>
<protein>
    <submittedName>
        <fullName evidence="1">Uncharacterized protein</fullName>
    </submittedName>
</protein>
<evidence type="ECO:0000313" key="2">
    <source>
        <dbReference type="Proteomes" id="UP000828390"/>
    </source>
</evidence>